<name>A0A455UAE6_9GAMM</name>
<dbReference type="KEGG" id="hsr:HSBAA_44720"/>
<protein>
    <submittedName>
        <fullName evidence="2">Uncharacterized protein</fullName>
    </submittedName>
</protein>
<evidence type="ECO:0000313" key="2">
    <source>
        <dbReference type="EMBL" id="BBI63166.1"/>
    </source>
</evidence>
<dbReference type="Proteomes" id="UP000320231">
    <property type="component" value="Chromosome"/>
</dbReference>
<accession>A0A455UAE6</accession>
<sequence length="102" mass="11332">MNEPMNLDLFADDAPPAAAQSQGSTAPTAPQVTAAQPHPALSDTAELFLLCERWVARGWLRDLDLALVRFFLSRKLTTPHRCYCWRRLSLATSSAEAMCAWI</sequence>
<organism evidence="2 3">
    <name type="scientific">Vreelandella sulfidaeris</name>
    <dbReference type="NCBI Taxonomy" id="115553"/>
    <lineage>
        <taxon>Bacteria</taxon>
        <taxon>Pseudomonadati</taxon>
        <taxon>Pseudomonadota</taxon>
        <taxon>Gammaproteobacteria</taxon>
        <taxon>Oceanospirillales</taxon>
        <taxon>Halomonadaceae</taxon>
        <taxon>Vreelandella</taxon>
    </lineage>
</organism>
<feature type="compositionally biased region" description="Low complexity" evidence="1">
    <location>
        <begin position="12"/>
        <end position="37"/>
    </location>
</feature>
<dbReference type="EMBL" id="AP019514">
    <property type="protein sequence ID" value="BBI63166.1"/>
    <property type="molecule type" value="Genomic_DNA"/>
</dbReference>
<proteinExistence type="predicted"/>
<evidence type="ECO:0000313" key="3">
    <source>
        <dbReference type="Proteomes" id="UP000320231"/>
    </source>
</evidence>
<reference evidence="2 3" key="1">
    <citation type="journal article" date="2019" name="Microbiol. Resour. Announc.">
        <title>Complete Genome Sequence of Halomonas sulfidaeris Strain Esulfide1 Isolated from a Metal Sulfide Rock at a Depth of 2,200 Meters, Obtained Using Nanopore Sequencing.</title>
        <authorList>
            <person name="Saito M."/>
            <person name="Nishigata A."/>
            <person name="Galipon J."/>
            <person name="Arakawa K."/>
        </authorList>
    </citation>
    <scope>NUCLEOTIDE SEQUENCE [LARGE SCALE GENOMIC DNA]</scope>
    <source>
        <strain evidence="2 3">ATCC BAA-803</strain>
    </source>
</reference>
<gene>
    <name evidence="2" type="ORF">HSBAA_44720</name>
</gene>
<dbReference type="AlphaFoldDB" id="A0A455UAE6"/>
<feature type="region of interest" description="Disordered" evidence="1">
    <location>
        <begin position="1"/>
        <end position="37"/>
    </location>
</feature>
<evidence type="ECO:0000256" key="1">
    <source>
        <dbReference type="SAM" id="MobiDB-lite"/>
    </source>
</evidence>